<comment type="caution">
    <text evidence="2">The sequence shown here is derived from an EMBL/GenBank/DDBJ whole genome shotgun (WGS) entry which is preliminary data.</text>
</comment>
<dbReference type="InterPro" id="IPR050114">
    <property type="entry name" value="UPF0173_UPF0282_UlaG_hydrolase"/>
</dbReference>
<dbReference type="Pfam" id="PF13483">
    <property type="entry name" value="Lactamase_B_3"/>
    <property type="match status" value="1"/>
</dbReference>
<feature type="domain" description="Metallo-beta-lactamase" evidence="1">
    <location>
        <begin position="7"/>
        <end position="172"/>
    </location>
</feature>
<proteinExistence type="predicted"/>
<evidence type="ECO:0000259" key="1">
    <source>
        <dbReference type="SMART" id="SM00849"/>
    </source>
</evidence>
<protein>
    <submittedName>
        <fullName evidence="2">MBL fold metallo-hydrolase</fullName>
    </submittedName>
</protein>
<dbReference type="SMART" id="SM00849">
    <property type="entry name" value="Lactamase_B"/>
    <property type="match status" value="1"/>
</dbReference>
<dbReference type="RefSeq" id="WP_301135009.1">
    <property type="nucleotide sequence ID" value="NZ_JAUHPW010000009.1"/>
</dbReference>
<accession>A0ABT8GBQ2</accession>
<dbReference type="Gene3D" id="3.60.15.10">
    <property type="entry name" value="Ribonuclease Z/Hydroxyacylglutathione hydrolase-like"/>
    <property type="match status" value="1"/>
</dbReference>
<reference evidence="2" key="1">
    <citation type="submission" date="2023-06" db="EMBL/GenBank/DDBJ databases">
        <title>Sysu t00192.</title>
        <authorList>
            <person name="Gao L."/>
            <person name="Fang B.-Z."/>
            <person name="Li W.-J."/>
        </authorList>
    </citation>
    <scope>NUCLEOTIDE SEQUENCE</scope>
    <source>
        <strain evidence="2">SYSU T00192</strain>
    </source>
</reference>
<dbReference type="EMBL" id="JAUHPW010000009">
    <property type="protein sequence ID" value="MDN4476564.1"/>
    <property type="molecule type" value="Genomic_DNA"/>
</dbReference>
<dbReference type="Proteomes" id="UP001172728">
    <property type="component" value="Unassembled WGS sequence"/>
</dbReference>
<dbReference type="SUPFAM" id="SSF56281">
    <property type="entry name" value="Metallo-hydrolase/oxidoreductase"/>
    <property type="match status" value="1"/>
</dbReference>
<evidence type="ECO:0000313" key="3">
    <source>
        <dbReference type="Proteomes" id="UP001172728"/>
    </source>
</evidence>
<dbReference type="InterPro" id="IPR036866">
    <property type="entry name" value="RibonucZ/Hydroxyglut_hydro"/>
</dbReference>
<name>A0ABT8GBQ2_9MICO</name>
<evidence type="ECO:0000313" key="2">
    <source>
        <dbReference type="EMBL" id="MDN4476564.1"/>
    </source>
</evidence>
<sequence>MRLTKHSHACVAVESGDGRLLVDPGVYTPDAAALLAGADAVLLTHEHPDHVHAEVVLAALADRPELVVYGPEAVVGGWVTRFPGRAAAVAPGDAFAVGGIDVEVHGGTHAVVHADLPVIANVGYLIGGRVYHPGDSYAPPGVDVEVLLVPVSGPWVKLGEAADYVRAVAPARAIQIHDAMLSEIGAASVTRFLGTGVLSPIDVERVAVGEAIDL</sequence>
<organism evidence="2 3">
    <name type="scientific">Demequina litoralis</name>
    <dbReference type="NCBI Taxonomy" id="3051660"/>
    <lineage>
        <taxon>Bacteria</taxon>
        <taxon>Bacillati</taxon>
        <taxon>Actinomycetota</taxon>
        <taxon>Actinomycetes</taxon>
        <taxon>Micrococcales</taxon>
        <taxon>Demequinaceae</taxon>
        <taxon>Demequina</taxon>
    </lineage>
</organism>
<dbReference type="InterPro" id="IPR001279">
    <property type="entry name" value="Metallo-B-lactamas"/>
</dbReference>
<gene>
    <name evidence="2" type="ORF">QQX09_11925</name>
</gene>
<dbReference type="PANTHER" id="PTHR43546">
    <property type="entry name" value="UPF0173 METAL-DEPENDENT HYDROLASE MJ1163-RELATED"/>
    <property type="match status" value="1"/>
</dbReference>
<keyword evidence="3" id="KW-1185">Reference proteome</keyword>
<dbReference type="PANTHER" id="PTHR43546:SF3">
    <property type="entry name" value="UPF0173 METAL-DEPENDENT HYDROLASE MJ1163"/>
    <property type="match status" value="1"/>
</dbReference>